<reference evidence="2 3" key="1">
    <citation type="journal article" date="2018" name="Sci. Rep.">
        <title>Genomic signatures of local adaptation to the degree of environmental predictability in rotifers.</title>
        <authorList>
            <person name="Franch-Gras L."/>
            <person name="Hahn C."/>
            <person name="Garcia-Roger E.M."/>
            <person name="Carmona M.J."/>
            <person name="Serra M."/>
            <person name="Gomez A."/>
        </authorList>
    </citation>
    <scope>NUCLEOTIDE SEQUENCE [LARGE SCALE GENOMIC DNA]</scope>
    <source>
        <strain evidence="2">HYR1</strain>
    </source>
</reference>
<dbReference type="OrthoDB" id="416437at2759"/>
<dbReference type="EMBL" id="REGN01002849">
    <property type="protein sequence ID" value="RNA25840.1"/>
    <property type="molecule type" value="Genomic_DNA"/>
</dbReference>
<sequence>MIILNMVIAFLDALRVQKRMPSLFLTLTANDSWCELKSILYGKKKSAAIFNPFEDCEFFYRTLNLVMKEIKSDNGVLGKVENY</sequence>
<keyword evidence="3" id="KW-1185">Reference proteome</keyword>
<feature type="domain" description="Helitron helicase-like" evidence="1">
    <location>
        <begin position="14"/>
        <end position="83"/>
    </location>
</feature>
<proteinExistence type="predicted"/>
<gene>
    <name evidence="2" type="ORF">BpHYR1_020934</name>
</gene>
<organism evidence="2 3">
    <name type="scientific">Brachionus plicatilis</name>
    <name type="common">Marine rotifer</name>
    <name type="synonym">Brachionus muelleri</name>
    <dbReference type="NCBI Taxonomy" id="10195"/>
    <lineage>
        <taxon>Eukaryota</taxon>
        <taxon>Metazoa</taxon>
        <taxon>Spiralia</taxon>
        <taxon>Gnathifera</taxon>
        <taxon>Rotifera</taxon>
        <taxon>Eurotatoria</taxon>
        <taxon>Monogononta</taxon>
        <taxon>Pseudotrocha</taxon>
        <taxon>Ploima</taxon>
        <taxon>Brachionidae</taxon>
        <taxon>Brachionus</taxon>
    </lineage>
</organism>
<dbReference type="Proteomes" id="UP000276133">
    <property type="component" value="Unassembled WGS sequence"/>
</dbReference>
<evidence type="ECO:0000313" key="3">
    <source>
        <dbReference type="Proteomes" id="UP000276133"/>
    </source>
</evidence>
<evidence type="ECO:0000259" key="1">
    <source>
        <dbReference type="Pfam" id="PF14214"/>
    </source>
</evidence>
<accession>A0A3M7RR12</accession>
<dbReference type="Pfam" id="PF14214">
    <property type="entry name" value="Helitron_like_N"/>
    <property type="match status" value="1"/>
</dbReference>
<evidence type="ECO:0000313" key="2">
    <source>
        <dbReference type="EMBL" id="RNA25840.1"/>
    </source>
</evidence>
<dbReference type="InterPro" id="IPR025476">
    <property type="entry name" value="Helitron_helicase-like"/>
</dbReference>
<protein>
    <recommendedName>
        <fullName evidence="1">Helitron helicase-like domain-containing protein</fullName>
    </recommendedName>
</protein>
<dbReference type="AlphaFoldDB" id="A0A3M7RR12"/>
<comment type="caution">
    <text evidence="2">The sequence shown here is derived from an EMBL/GenBank/DDBJ whole genome shotgun (WGS) entry which is preliminary data.</text>
</comment>
<name>A0A3M7RR12_BRAPC</name>